<proteinExistence type="predicted"/>
<sequence>MPFVEIHVLQRKIGDAFCYHDTSTCDIRGERALQITVDSFSHELNRLKKAIGSTNRNAILVQQLHSLEVWIYEFALYNEFWQSNFVPARLTRPETNRSIQSSMQRTNMLRQLVAATVSSQDWCLSLNNADLLHFPFSWWAELTYVMIVQVKTVFLDSETGLTGQEQMNLRQYDQAESLEADFRRAAEKEVMIPHVLDMYMGKLAMLTTQAVDDDGYRDMVYNYGAMLKSVKSGYESRLGSANRPALGQLEIQQDQSSLLHHAYPKVTSTDMQGSMPPAVSTNHIELELGDLDSSSTSQLNLQFDLPPPGFDDFVWDTMMNDFSFLMPQNGPSI</sequence>
<dbReference type="RefSeq" id="XP_040738364.1">
    <property type="nucleotide sequence ID" value="XM_040882823.1"/>
</dbReference>
<evidence type="ECO:0000313" key="2">
    <source>
        <dbReference type="Proteomes" id="UP000249363"/>
    </source>
</evidence>
<organism evidence="1 2">
    <name type="scientific">Talaromyces amestolkiae</name>
    <dbReference type="NCBI Taxonomy" id="1196081"/>
    <lineage>
        <taxon>Eukaryota</taxon>
        <taxon>Fungi</taxon>
        <taxon>Dikarya</taxon>
        <taxon>Ascomycota</taxon>
        <taxon>Pezizomycotina</taxon>
        <taxon>Eurotiomycetes</taxon>
        <taxon>Eurotiomycetidae</taxon>
        <taxon>Eurotiales</taxon>
        <taxon>Trichocomaceae</taxon>
        <taxon>Talaromyces</taxon>
        <taxon>Talaromyces sect. Talaromyces</taxon>
    </lineage>
</organism>
<keyword evidence="2" id="KW-1185">Reference proteome</keyword>
<dbReference type="OrthoDB" id="5424793at2759"/>
<dbReference type="STRING" id="1196081.A0A364LDF1"/>
<gene>
    <name evidence="1" type="ORF">BHQ10_009862</name>
</gene>
<reference evidence="1 2" key="1">
    <citation type="journal article" date="2017" name="Biotechnol. Biofuels">
        <title>Differential beta-glucosidase expression as a function of carbon source availability in Talaromyces amestolkiae: a genomic and proteomic approach.</title>
        <authorList>
            <person name="de Eugenio L.I."/>
            <person name="Mendez-Liter J.A."/>
            <person name="Nieto-Dominguez M."/>
            <person name="Alonso L."/>
            <person name="Gil-Munoz J."/>
            <person name="Barriuso J."/>
            <person name="Prieto A."/>
            <person name="Martinez M.J."/>
        </authorList>
    </citation>
    <scope>NUCLEOTIDE SEQUENCE [LARGE SCALE GENOMIC DNA]</scope>
    <source>
        <strain evidence="1 2">CIB</strain>
    </source>
</reference>
<protein>
    <submittedName>
        <fullName evidence="1">Uncharacterized protein</fullName>
    </submittedName>
</protein>
<dbReference type="AlphaFoldDB" id="A0A364LDF1"/>
<comment type="caution">
    <text evidence="1">The sequence shown here is derived from an EMBL/GenBank/DDBJ whole genome shotgun (WGS) entry which is preliminary data.</text>
</comment>
<name>A0A364LDF1_TALAM</name>
<dbReference type="Proteomes" id="UP000249363">
    <property type="component" value="Unassembled WGS sequence"/>
</dbReference>
<dbReference type="EMBL" id="MIKG01000027">
    <property type="protein sequence ID" value="RAO73850.1"/>
    <property type="molecule type" value="Genomic_DNA"/>
</dbReference>
<evidence type="ECO:0000313" key="1">
    <source>
        <dbReference type="EMBL" id="RAO73850.1"/>
    </source>
</evidence>
<accession>A0A364LDF1</accession>
<dbReference type="GeneID" id="63799076"/>